<evidence type="ECO:0000313" key="1">
    <source>
        <dbReference type="EMBL" id="KAJ8312824.1"/>
    </source>
</evidence>
<keyword evidence="2" id="KW-1185">Reference proteome</keyword>
<dbReference type="EMBL" id="JARBDR010000440">
    <property type="protein sequence ID" value="KAJ8312824.1"/>
    <property type="molecule type" value="Genomic_DNA"/>
</dbReference>
<sequence>MDCDFQFAICKIWLMETLNLLVLDVHAPLVEGALKLMGCLPIFSLKLSPWKMEIESIADLKLFIDLKSQLKGKQNGIETYLMTSGNKLRLYRQYKNIPCVESYVTDTKLSRYHRHLICQLQSGSLPLAIETGRFSKPPITLKDRLCTNCDMNVIEDEIHKIQIIKKDDMIRAFDLKPKKRRFTIFQFAFVCLRLSHTQLKNSKARVQTFSSSRSIVVRNHKVTKWADLRCIKYWIPKGLYSTMPVTDKILLQVKTSYKNKEREETKSLSPLYVHLQNSCTEHNPSSILHVTPTSCDSNNKAHQRGSYSTMSVTDKILFKVKTSYCYIQIIGNKQNR</sequence>
<comment type="caution">
    <text evidence="1">The sequence shown here is derived from an EMBL/GenBank/DDBJ whole genome shotgun (WGS) entry which is preliminary data.</text>
</comment>
<accession>A0ABQ9F677</accession>
<dbReference type="Proteomes" id="UP001217089">
    <property type="component" value="Unassembled WGS sequence"/>
</dbReference>
<gene>
    <name evidence="1" type="ORF">KUTeg_010197</name>
</gene>
<name>A0ABQ9F677_TEGGR</name>
<reference evidence="1 2" key="1">
    <citation type="submission" date="2022-12" db="EMBL/GenBank/DDBJ databases">
        <title>Chromosome-level genome of Tegillarca granosa.</title>
        <authorList>
            <person name="Kim J."/>
        </authorList>
    </citation>
    <scope>NUCLEOTIDE SEQUENCE [LARGE SCALE GENOMIC DNA]</scope>
    <source>
        <strain evidence="1">Teg-2019</strain>
        <tissue evidence="1">Adductor muscle</tissue>
    </source>
</reference>
<organism evidence="1 2">
    <name type="scientific">Tegillarca granosa</name>
    <name type="common">Malaysian cockle</name>
    <name type="synonym">Anadara granosa</name>
    <dbReference type="NCBI Taxonomy" id="220873"/>
    <lineage>
        <taxon>Eukaryota</taxon>
        <taxon>Metazoa</taxon>
        <taxon>Spiralia</taxon>
        <taxon>Lophotrochozoa</taxon>
        <taxon>Mollusca</taxon>
        <taxon>Bivalvia</taxon>
        <taxon>Autobranchia</taxon>
        <taxon>Pteriomorphia</taxon>
        <taxon>Arcoida</taxon>
        <taxon>Arcoidea</taxon>
        <taxon>Arcidae</taxon>
        <taxon>Tegillarca</taxon>
    </lineage>
</organism>
<evidence type="ECO:0000313" key="2">
    <source>
        <dbReference type="Proteomes" id="UP001217089"/>
    </source>
</evidence>
<proteinExistence type="predicted"/>
<protein>
    <submittedName>
        <fullName evidence="1">Uncharacterized protein</fullName>
    </submittedName>
</protein>